<protein>
    <submittedName>
        <fullName evidence="6">M16 family metallopeptidase</fullName>
    </submittedName>
</protein>
<gene>
    <name evidence="6" type="ORF">ACFFLM_07655</name>
</gene>
<dbReference type="PANTHER" id="PTHR11851:SF49">
    <property type="entry name" value="MITOCHONDRIAL-PROCESSING PEPTIDASE SUBUNIT ALPHA"/>
    <property type="match status" value="1"/>
</dbReference>
<dbReference type="RefSeq" id="WP_380007619.1">
    <property type="nucleotide sequence ID" value="NZ_JBHLYR010000024.1"/>
</dbReference>
<dbReference type="SUPFAM" id="SSF63411">
    <property type="entry name" value="LuxS/MPP-like metallohydrolase"/>
    <property type="match status" value="4"/>
</dbReference>
<evidence type="ECO:0000259" key="4">
    <source>
        <dbReference type="Pfam" id="PF00675"/>
    </source>
</evidence>
<evidence type="ECO:0000256" key="2">
    <source>
        <dbReference type="RuleBase" id="RU004447"/>
    </source>
</evidence>
<feature type="chain" id="PRO_5046476483" evidence="3">
    <location>
        <begin position="24"/>
        <end position="930"/>
    </location>
</feature>
<dbReference type="Proteomes" id="UP001589733">
    <property type="component" value="Unassembled WGS sequence"/>
</dbReference>
<name>A0ABV6AWP6_9DEIO</name>
<dbReference type="InterPro" id="IPR011249">
    <property type="entry name" value="Metalloenz_LuxS/M16"/>
</dbReference>
<dbReference type="InterPro" id="IPR007863">
    <property type="entry name" value="Peptidase_M16_C"/>
</dbReference>
<keyword evidence="7" id="KW-1185">Reference proteome</keyword>
<dbReference type="PROSITE" id="PS00143">
    <property type="entry name" value="INSULINASE"/>
    <property type="match status" value="1"/>
</dbReference>
<dbReference type="EMBL" id="JBHLYR010000024">
    <property type="protein sequence ID" value="MFB9991840.1"/>
    <property type="molecule type" value="Genomic_DNA"/>
</dbReference>
<feature type="signal peptide" evidence="3">
    <location>
        <begin position="1"/>
        <end position="23"/>
    </location>
</feature>
<evidence type="ECO:0000313" key="7">
    <source>
        <dbReference type="Proteomes" id="UP001589733"/>
    </source>
</evidence>
<comment type="caution">
    <text evidence="6">The sequence shown here is derived from an EMBL/GenBank/DDBJ whole genome shotgun (WGS) entry which is preliminary data.</text>
</comment>
<dbReference type="Pfam" id="PF05193">
    <property type="entry name" value="Peptidase_M16_C"/>
    <property type="match status" value="2"/>
</dbReference>
<keyword evidence="3" id="KW-0732">Signal</keyword>
<dbReference type="PANTHER" id="PTHR11851">
    <property type="entry name" value="METALLOPROTEASE"/>
    <property type="match status" value="1"/>
</dbReference>
<dbReference type="InterPro" id="IPR050361">
    <property type="entry name" value="MPP/UQCRC_Complex"/>
</dbReference>
<dbReference type="InterPro" id="IPR001431">
    <property type="entry name" value="Pept_M16_Zn_BS"/>
</dbReference>
<dbReference type="InterPro" id="IPR011765">
    <property type="entry name" value="Pept_M16_N"/>
</dbReference>
<feature type="domain" description="Peptidase M16 C-terminal" evidence="5">
    <location>
        <begin position="683"/>
        <end position="862"/>
    </location>
</feature>
<feature type="domain" description="Peptidase M16 N-terminal" evidence="4">
    <location>
        <begin position="64"/>
        <end position="208"/>
    </location>
</feature>
<feature type="domain" description="Peptidase M16 C-terminal" evidence="5">
    <location>
        <begin position="219"/>
        <end position="392"/>
    </location>
</feature>
<reference evidence="6 7" key="1">
    <citation type="submission" date="2024-09" db="EMBL/GenBank/DDBJ databases">
        <authorList>
            <person name="Sun Q."/>
            <person name="Mori K."/>
        </authorList>
    </citation>
    <scope>NUCLEOTIDE SEQUENCE [LARGE SCALE GENOMIC DNA]</scope>
    <source>
        <strain evidence="6 7">JCM 13503</strain>
    </source>
</reference>
<proteinExistence type="inferred from homology"/>
<sequence length="930" mass="100106">MRVPALPATLLLTLALSFGASSAQTATPAPAPAAVAALALPAGVTFVTEVEGIREYRLRNGLRVLLFPDNSQQTFTLNVTYQVGSRHESYGETGMAHLLEHMLFKGTSTSGNILEGLGKRGADFNGTTSEDRTNYFETMTNTGDNLEWAIRMEADRMVNSKIAAEDLKTEMPVVRNEFESGENSPFGLLYKRVRSVAYDWHNYGNTAIGNRSDVENVPIKALQAFYRSYYQPDNAVVTLAGNFDAQATLNLMAQTFGQIRRPFRTLPTQYTEETPQDGERSLTVRRVGDEQIALAAYHMPSVRHPDLPALLVLDEILANEPAGRLYAALVQSKQATAIGSLTNSASDPGLLLYAAVLGKDDDMTKAQATLLSTLENAAKTPFTEEDVTRVRTRVANGFEQLLTKPESVGVTLSEYIAAGDWRLLFKLRDDLGKVTPADVQRVAATYLKPTNRTLGLFVPTSTPDNVTITAAPSAADLLKGYQGRAAIAAGETIAPEPTAIEARVTREKIAVSAAQASTVQAEVALLPKKTRGERVEFVLSVDFGNPDTVKADRGATDFIAPLLTRGSAGLTRQQLSDQLEATKTQLGVSGDATGVSVSVSTDRANLPGALALVKKVLREPTFPQADFDELKKGSIDGLEAGRGDPQSVASLALARAFMPAGAKPGDLGYAPTLDEQLADLKAVTLEQVQDYYRRVWGAARIQVSAVGDFDPQTVRAAVPEILSGWISGVPYARVVTPLVTPAAQNLVLNVPDKANAIYLARLNFPLRDDQPDYAALLVAMRVYGSGTDSRLFNRLRQQDGLSYGAGGSTNVSSRDEKASFTAYAIFNPNVTEKVETAMREELDRARKDGFTATEIATAKTALLQEARVARSADDTLAGSLANQLDLGRTYAFTAELEAKISAVTPEQATAALVKYVNPANLVIVRAGTFK</sequence>
<comment type="similarity">
    <text evidence="1 2">Belongs to the peptidase M16 family.</text>
</comment>
<dbReference type="Pfam" id="PF00675">
    <property type="entry name" value="Peptidase_M16"/>
    <property type="match status" value="1"/>
</dbReference>
<organism evidence="6 7">
    <name type="scientific">Deinococcus oregonensis</name>
    <dbReference type="NCBI Taxonomy" id="1805970"/>
    <lineage>
        <taxon>Bacteria</taxon>
        <taxon>Thermotogati</taxon>
        <taxon>Deinococcota</taxon>
        <taxon>Deinococci</taxon>
        <taxon>Deinococcales</taxon>
        <taxon>Deinococcaceae</taxon>
        <taxon>Deinococcus</taxon>
    </lineage>
</organism>
<evidence type="ECO:0000259" key="5">
    <source>
        <dbReference type="Pfam" id="PF05193"/>
    </source>
</evidence>
<dbReference type="Gene3D" id="3.30.830.10">
    <property type="entry name" value="Metalloenzyme, LuxS/M16 peptidase-like"/>
    <property type="match status" value="4"/>
</dbReference>
<evidence type="ECO:0000256" key="1">
    <source>
        <dbReference type="ARBA" id="ARBA00007261"/>
    </source>
</evidence>
<evidence type="ECO:0000313" key="6">
    <source>
        <dbReference type="EMBL" id="MFB9991840.1"/>
    </source>
</evidence>
<accession>A0ABV6AWP6</accession>
<evidence type="ECO:0000256" key="3">
    <source>
        <dbReference type="SAM" id="SignalP"/>
    </source>
</evidence>